<keyword evidence="9" id="KW-1185">Reference proteome</keyword>
<accession>A0A395JPJ1</accession>
<dbReference type="InterPro" id="IPR022398">
    <property type="entry name" value="Peptidase_S8_His-AS"/>
</dbReference>
<dbReference type="Gene3D" id="3.40.50.200">
    <property type="entry name" value="Peptidase S8/S53 domain"/>
    <property type="match status" value="1"/>
</dbReference>
<dbReference type="RefSeq" id="WP_113953466.1">
    <property type="nucleotide sequence ID" value="NZ_QNRT01000002.1"/>
</dbReference>
<feature type="active site" description="Charge relay system" evidence="5">
    <location>
        <position position="203"/>
    </location>
</feature>
<dbReference type="PROSITE" id="PS51892">
    <property type="entry name" value="SUBTILASE"/>
    <property type="match status" value="1"/>
</dbReference>
<organism evidence="8 9">
    <name type="scientific">Arenicella xantha</name>
    <dbReference type="NCBI Taxonomy" id="644221"/>
    <lineage>
        <taxon>Bacteria</taxon>
        <taxon>Pseudomonadati</taxon>
        <taxon>Pseudomonadota</taxon>
        <taxon>Gammaproteobacteria</taxon>
        <taxon>Arenicellales</taxon>
        <taxon>Arenicellaceae</taxon>
        <taxon>Arenicella</taxon>
    </lineage>
</organism>
<name>A0A395JPJ1_9GAMM</name>
<evidence type="ECO:0000259" key="7">
    <source>
        <dbReference type="Pfam" id="PF00082"/>
    </source>
</evidence>
<dbReference type="SUPFAM" id="SSF52743">
    <property type="entry name" value="Subtilisin-like"/>
    <property type="match status" value="1"/>
</dbReference>
<feature type="signal peptide" evidence="6">
    <location>
        <begin position="1"/>
        <end position="22"/>
    </location>
</feature>
<dbReference type="InterPro" id="IPR000209">
    <property type="entry name" value="Peptidase_S8/S53_dom"/>
</dbReference>
<dbReference type="AlphaFoldDB" id="A0A395JPJ1"/>
<dbReference type="InterPro" id="IPR050131">
    <property type="entry name" value="Peptidase_S8_subtilisin-like"/>
</dbReference>
<evidence type="ECO:0000256" key="1">
    <source>
        <dbReference type="ARBA" id="ARBA00011073"/>
    </source>
</evidence>
<feature type="active site" description="Charge relay system" evidence="5">
    <location>
        <position position="358"/>
    </location>
</feature>
<dbReference type="GO" id="GO:0006508">
    <property type="term" value="P:proteolysis"/>
    <property type="evidence" value="ECO:0007669"/>
    <property type="project" value="UniProtKB-KW"/>
</dbReference>
<dbReference type="GO" id="GO:0004252">
    <property type="term" value="F:serine-type endopeptidase activity"/>
    <property type="evidence" value="ECO:0007669"/>
    <property type="project" value="UniProtKB-UniRule"/>
</dbReference>
<dbReference type="Proteomes" id="UP000253083">
    <property type="component" value="Unassembled WGS sequence"/>
</dbReference>
<reference evidence="8 9" key="1">
    <citation type="submission" date="2018-06" db="EMBL/GenBank/DDBJ databases">
        <title>Genomic Encyclopedia of Type Strains, Phase IV (KMG-IV): sequencing the most valuable type-strain genomes for metagenomic binning, comparative biology and taxonomic classification.</title>
        <authorList>
            <person name="Goeker M."/>
        </authorList>
    </citation>
    <scope>NUCLEOTIDE SEQUENCE [LARGE SCALE GENOMIC DNA]</scope>
    <source>
        <strain evidence="8 9">DSM 24032</strain>
    </source>
</reference>
<feature type="chain" id="PRO_5017233348" evidence="6">
    <location>
        <begin position="23"/>
        <end position="417"/>
    </location>
</feature>
<feature type="domain" description="Peptidase S8/S53" evidence="7">
    <location>
        <begin position="161"/>
        <end position="396"/>
    </location>
</feature>
<proteinExistence type="inferred from homology"/>
<keyword evidence="6" id="KW-0732">Signal</keyword>
<evidence type="ECO:0000256" key="4">
    <source>
        <dbReference type="ARBA" id="ARBA00022825"/>
    </source>
</evidence>
<dbReference type="InParanoid" id="A0A395JPJ1"/>
<dbReference type="PANTHER" id="PTHR43806:SF11">
    <property type="entry name" value="CEREVISIN-RELATED"/>
    <property type="match status" value="1"/>
</dbReference>
<evidence type="ECO:0000313" key="9">
    <source>
        <dbReference type="Proteomes" id="UP000253083"/>
    </source>
</evidence>
<protein>
    <submittedName>
        <fullName evidence="8">Subtilase family protein</fullName>
    </submittedName>
</protein>
<dbReference type="Pfam" id="PF00082">
    <property type="entry name" value="Peptidase_S8"/>
    <property type="match status" value="1"/>
</dbReference>
<dbReference type="OrthoDB" id="9790784at2"/>
<dbReference type="EMBL" id="QNRT01000002">
    <property type="protein sequence ID" value="RBP50620.1"/>
    <property type="molecule type" value="Genomic_DNA"/>
</dbReference>
<comment type="caution">
    <text evidence="8">The sequence shown here is derived from an EMBL/GenBank/DDBJ whole genome shotgun (WGS) entry which is preliminary data.</text>
</comment>
<keyword evidence="3 5" id="KW-0378">Hydrolase</keyword>
<evidence type="ECO:0000256" key="6">
    <source>
        <dbReference type="SAM" id="SignalP"/>
    </source>
</evidence>
<dbReference type="PRINTS" id="PR00723">
    <property type="entry name" value="SUBTILISIN"/>
</dbReference>
<comment type="similarity">
    <text evidence="1 5">Belongs to the peptidase S8 family.</text>
</comment>
<dbReference type="InterPro" id="IPR015500">
    <property type="entry name" value="Peptidase_S8_subtilisin-rel"/>
</dbReference>
<sequence>MNIYSKVLLAIVVGISSVSINAQPQTSEWVVVLNDPRPERLKGWQRDQYSGDGHYRNALELKRASRRVADKHDLAIRAEWFIESLGVYCLVAAINGDQALTLDRLRSDANVKSVQASNSFELLRAEILPVVELASIDAKLSSNLTKLLAPPELQLPPSIDGRRVAIALVDSAVDDTHPEISKQVIKNLDFVDDENYPATTDVHGTAVAGVIVADQTSDIGVTGVAPGASLSAYRGCWERAESHTGARDATNCNTLTLARALDAVAMSNEADILNLSLSGPKDELLDQLVKQIVSQGTIVVIAFDPTRLATDRFPSVSTGVVTVRADSLNQDQTEIFSAPGEKIVAAPRKRANFMQGHSVAAAYTSGILALCIQVEEQLNKKICTPELFAQLSRNNTNNLHQLANELAKKLDSATPDY</sequence>
<evidence type="ECO:0000313" key="8">
    <source>
        <dbReference type="EMBL" id="RBP50620.1"/>
    </source>
</evidence>
<keyword evidence="4 5" id="KW-0720">Serine protease</keyword>
<dbReference type="InterPro" id="IPR036852">
    <property type="entry name" value="Peptidase_S8/S53_dom_sf"/>
</dbReference>
<keyword evidence="2 5" id="KW-0645">Protease</keyword>
<evidence type="ECO:0000256" key="3">
    <source>
        <dbReference type="ARBA" id="ARBA00022801"/>
    </source>
</evidence>
<evidence type="ECO:0000256" key="5">
    <source>
        <dbReference type="PROSITE-ProRule" id="PRU01240"/>
    </source>
</evidence>
<dbReference type="PROSITE" id="PS00137">
    <property type="entry name" value="SUBTILASE_HIS"/>
    <property type="match status" value="1"/>
</dbReference>
<dbReference type="PANTHER" id="PTHR43806">
    <property type="entry name" value="PEPTIDASE S8"/>
    <property type="match status" value="1"/>
</dbReference>
<gene>
    <name evidence="8" type="ORF">DFR28_10231</name>
</gene>
<evidence type="ECO:0000256" key="2">
    <source>
        <dbReference type="ARBA" id="ARBA00022670"/>
    </source>
</evidence>
<feature type="active site" description="Charge relay system" evidence="5">
    <location>
        <position position="170"/>
    </location>
</feature>